<dbReference type="GO" id="GO:0008641">
    <property type="term" value="F:ubiquitin-like modifier activating enzyme activity"/>
    <property type="evidence" value="ECO:0007669"/>
    <property type="project" value="InterPro"/>
</dbReference>
<dbReference type="Gene3D" id="1.10.1370.20">
    <property type="entry name" value="Oligoendopeptidase f, C-terminal domain"/>
    <property type="match status" value="1"/>
</dbReference>
<reference evidence="2 3" key="1">
    <citation type="submission" date="2016-06" db="EMBL/GenBank/DDBJ databases">
        <title>First insights into the genetic diversity and population structure of in the Bacillus cereus group bacteria from diverse marine environments.</title>
        <authorList>
            <person name="Liu Y."/>
            <person name="Lai Q."/>
            <person name="Shao Z."/>
        </authorList>
    </citation>
    <scope>NUCLEOTIDE SEQUENCE [LARGE SCALE GENOMIC DNA]</scope>
    <source>
        <strain evidence="2 3">NH24A2</strain>
    </source>
</reference>
<dbReference type="SUPFAM" id="SSF55486">
    <property type="entry name" value="Metalloproteases ('zincins'), catalytic domain"/>
    <property type="match status" value="1"/>
</dbReference>
<dbReference type="Gene3D" id="3.40.50.720">
    <property type="entry name" value="NAD(P)-binding Rossmann-like Domain"/>
    <property type="match status" value="1"/>
</dbReference>
<evidence type="ECO:0000313" key="2">
    <source>
        <dbReference type="EMBL" id="OJD76339.1"/>
    </source>
</evidence>
<dbReference type="Pfam" id="PF00899">
    <property type="entry name" value="ThiF"/>
    <property type="match status" value="1"/>
</dbReference>
<dbReference type="PANTHER" id="PTHR10953">
    <property type="entry name" value="UBIQUITIN-ACTIVATING ENZYME E1"/>
    <property type="match status" value="1"/>
</dbReference>
<dbReference type="GO" id="GO:0004792">
    <property type="term" value="F:thiosulfate-cyanide sulfurtransferase activity"/>
    <property type="evidence" value="ECO:0007669"/>
    <property type="project" value="TreeGrafter"/>
</dbReference>
<dbReference type="InterPro" id="IPR000594">
    <property type="entry name" value="ThiF_NAD_FAD-bd"/>
</dbReference>
<protein>
    <submittedName>
        <fullName evidence="2">Thiamine biosynthesis protein ThiF</fullName>
    </submittedName>
</protein>
<evidence type="ECO:0000259" key="1">
    <source>
        <dbReference type="Pfam" id="PF00899"/>
    </source>
</evidence>
<dbReference type="InterPro" id="IPR045886">
    <property type="entry name" value="ThiF/MoeB/HesA"/>
</dbReference>
<dbReference type="RefSeq" id="WP_071719717.1">
    <property type="nucleotide sequence ID" value="NZ_CBCSHB010000026.1"/>
</dbReference>
<name>A0A1J9V489_9BACI</name>
<dbReference type="Proteomes" id="UP000182788">
    <property type="component" value="Unassembled WGS sequence"/>
</dbReference>
<proteinExistence type="predicted"/>
<dbReference type="GO" id="GO:0005737">
    <property type="term" value="C:cytoplasm"/>
    <property type="evidence" value="ECO:0007669"/>
    <property type="project" value="TreeGrafter"/>
</dbReference>
<dbReference type="CDD" id="cd01483">
    <property type="entry name" value="E1_enzyme_family"/>
    <property type="match status" value="1"/>
</dbReference>
<dbReference type="GO" id="GO:0016779">
    <property type="term" value="F:nucleotidyltransferase activity"/>
    <property type="evidence" value="ECO:0007669"/>
    <property type="project" value="TreeGrafter"/>
</dbReference>
<dbReference type="EMBL" id="MAOI01000089">
    <property type="protein sequence ID" value="OJD76339.1"/>
    <property type="molecule type" value="Genomic_DNA"/>
</dbReference>
<evidence type="ECO:0000313" key="3">
    <source>
        <dbReference type="Proteomes" id="UP000182788"/>
    </source>
</evidence>
<dbReference type="SUPFAM" id="SSF69572">
    <property type="entry name" value="Activating enzymes of the ubiquitin-like proteins"/>
    <property type="match status" value="1"/>
</dbReference>
<accession>A0A1J9V489</accession>
<organism evidence="2 3">
    <name type="scientific">Bacillus paramycoides</name>
    <dbReference type="NCBI Taxonomy" id="2026194"/>
    <lineage>
        <taxon>Bacteria</taxon>
        <taxon>Bacillati</taxon>
        <taxon>Bacillota</taxon>
        <taxon>Bacilli</taxon>
        <taxon>Bacillales</taxon>
        <taxon>Bacillaceae</taxon>
        <taxon>Bacillus</taxon>
        <taxon>Bacillus cereus group</taxon>
    </lineage>
</organism>
<feature type="domain" description="THIF-type NAD/FAD binding fold" evidence="1">
    <location>
        <begin position="115"/>
        <end position="244"/>
    </location>
</feature>
<comment type="caution">
    <text evidence="2">The sequence shown here is derived from an EMBL/GenBank/DDBJ whole genome shotgun (WGS) entry which is preliminary data.</text>
</comment>
<dbReference type="InterPro" id="IPR035985">
    <property type="entry name" value="Ubiquitin-activating_enz"/>
</dbReference>
<gene>
    <name evidence="2" type="ORF">BAU28_16120</name>
</gene>
<dbReference type="InterPro" id="IPR042088">
    <property type="entry name" value="OligoPept_F_C"/>
</dbReference>
<sequence length="843" mass="99796">MKLKTSLNFRGYPDKNEVVYYDGEERVIEIDEFEKLWSLLKVLENPKGDILENIYAWKIKNRMEDQELQTIIEFINENHLLYKQRYEEETEEQLFNFRNSNYFSVHDRTVYADTIVQKMKSLKVVVIGAGTIGATLCMTLSKIGVGEIIIIDFDTVESKNIRAQTVFQTEDIHKKKIDVIQEKLNKMDPYVKTQGFDMKIETIHDLLQVDLSGVNYIFGSFDEASLQLHKDIMDYCDKENMKYFLMGYHNDFVKVLNVSNYNDGSVILENSFKNYHTDYVICENRGTIIQSLAVSLIITRILFEDITNDKHHLKDGYSFDFINFQTTTNNTFKPQYETFIQSLQSIIPLEPDKLRRQIKEISNVYYAAGRNLPKVMELEILSMHQAFDILIHMDQLSHLQLEEAYNEFVTLMNDIEELDGNEEEYEQYLQMIRSIRIPYDGEIYSIFEAFEMIRSLKNYGQKEELQKDIYDILKNKGNKILQFFIKSKKRYLAMESSNYHMEVFGVKEETLFTFEEKLQQKFHDLIMKSLSLIFPNSSGEVQANFLTYNEEQRTTVPIDEAKEIIVTSLKKYGQDRWTNYIERMFQDNLIQIYNEVEVNKTYYFPSIKESRILCNYHDDVDSLFILCHELGHAYFNKSYGESFFDDSTQLLNEVMAYYFEIICVQAILRNNDVRGDIRREIARQYVKRIHQVVLSTYSVHLFEKSLIKHVQEYGEISIKEFLKIREEYNKHPLFEGIRFQNETYSYFNPLLKASFIFEFGDHVLPPIAYLLSVRLCREENSTIPKDIQIQEALFNGIYRTEEFLNYMSKELSNGEFMEQAMDELLRKLHKLQSVMLEEGVYSN</sequence>
<dbReference type="PANTHER" id="PTHR10953:SF102">
    <property type="entry name" value="ADENYLYLTRANSFERASE AND SULFURTRANSFERASE MOCS3"/>
    <property type="match status" value="1"/>
</dbReference>
<dbReference type="AlphaFoldDB" id="A0A1J9V489"/>
<dbReference type="GeneID" id="87593647"/>